<dbReference type="RefSeq" id="WP_256312544.1">
    <property type="nucleotide sequence ID" value="NZ_JANGAC010000017.1"/>
</dbReference>
<reference evidence="3 4" key="1">
    <citation type="submission" date="2022-06" db="EMBL/GenBank/DDBJ databases">
        <title>Isolation of gut microbiota from human fecal samples.</title>
        <authorList>
            <person name="Pamer E.G."/>
            <person name="Barat B."/>
            <person name="Waligurski E."/>
            <person name="Medina S."/>
            <person name="Paddock L."/>
            <person name="Mostad J."/>
        </authorList>
    </citation>
    <scope>NUCLEOTIDE SEQUENCE [LARGE SCALE GENOMIC DNA]</scope>
    <source>
        <strain evidence="3 4">DFI.7.95</strain>
    </source>
</reference>
<feature type="domain" description="THIF-type NAD/FAD binding fold" evidence="1">
    <location>
        <begin position="323"/>
        <end position="417"/>
    </location>
</feature>
<evidence type="ECO:0000259" key="2">
    <source>
        <dbReference type="Pfam" id="PF14461"/>
    </source>
</evidence>
<dbReference type="Pfam" id="PF00899">
    <property type="entry name" value="ThiF"/>
    <property type="match status" value="1"/>
</dbReference>
<dbReference type="Gene3D" id="3.40.50.720">
    <property type="entry name" value="NAD(P)-binding Rossmann-like Domain"/>
    <property type="match status" value="1"/>
</dbReference>
<evidence type="ECO:0000259" key="1">
    <source>
        <dbReference type="Pfam" id="PF00899"/>
    </source>
</evidence>
<dbReference type="Pfam" id="PF14461">
    <property type="entry name" value="Prok-E2_B"/>
    <property type="match status" value="1"/>
</dbReference>
<gene>
    <name evidence="3" type="ORF">NE686_17770</name>
</gene>
<protein>
    <submittedName>
        <fullName evidence="3">ThiF family adenylyltransferase</fullName>
    </submittedName>
</protein>
<proteinExistence type="predicted"/>
<sequence length="569" mass="66440">MEDRLKKLKEISGFMESQGYETVLVDAPNPFLFIDIVVSGYEFRLKCIFPKAFPYVFPKIYVLNAFLKELPFLPHVQYANEELSSVCTFDSNISFPNAQKPNEVVLECIKRTEEIIKDGINKENIEDFSDEFGSYWTSFNAFNIKCYSLIVNTNKPQELLYFLEDNKSRNRLNFYVCDKYYLDNFIKWLSLKLNMEVSEGEFKKALYLPLDVTGYPPYPINNLEMFKMMMKQREFNRYNSFLRKTHGLILVLFSLKIGDSSNLFGWLHYPLIKSFKGFRKGKVDPKVSMLWKQSKEEILRFRIDVLNKDRLFYRGGNGLEVPSIKVSVTGCGSVGSFLIQSLVQLGIGEFSLIDKEYLTSENIARHICGAEDLELEKTEAVKNKLIKHYPYLKLNCHCFDLWNDLDRAIKIYEEQDYNFIVVGNMPIENKLVEMFNNKAITKPLVILWVEPFLLGGHAIILQSPMRDTSSIYNHEFSFVNKVLENGHKYIRKESGCESTFIPYSALEIQMFILSFLDYFNENFIQSKNEGNYLFSWGGKLRWARENSYAVTSKWLGKKDRSAIIKRLDE</sequence>
<evidence type="ECO:0000313" key="4">
    <source>
        <dbReference type="Proteomes" id="UP001524478"/>
    </source>
</evidence>
<dbReference type="InterPro" id="IPR045886">
    <property type="entry name" value="ThiF/MoeB/HesA"/>
</dbReference>
<keyword evidence="4" id="KW-1185">Reference proteome</keyword>
<feature type="domain" description="Prokaryotic E2 family B" evidence="2">
    <location>
        <begin position="37"/>
        <end position="138"/>
    </location>
</feature>
<keyword evidence="3" id="KW-0548">Nucleotidyltransferase</keyword>
<dbReference type="PANTHER" id="PTHR43267:SF1">
    <property type="entry name" value="TRNA THREONYLCARBAMOYLADENOSINE DEHYDRATASE"/>
    <property type="match status" value="1"/>
</dbReference>
<evidence type="ECO:0000313" key="3">
    <source>
        <dbReference type="EMBL" id="MCQ4924953.1"/>
    </source>
</evidence>
<dbReference type="InterPro" id="IPR035985">
    <property type="entry name" value="Ubiquitin-activating_enz"/>
</dbReference>
<organism evidence="3 4">
    <name type="scientific">Tissierella carlieri</name>
    <dbReference type="NCBI Taxonomy" id="689904"/>
    <lineage>
        <taxon>Bacteria</taxon>
        <taxon>Bacillati</taxon>
        <taxon>Bacillota</taxon>
        <taxon>Tissierellia</taxon>
        <taxon>Tissierellales</taxon>
        <taxon>Tissierellaceae</taxon>
        <taxon>Tissierella</taxon>
    </lineage>
</organism>
<name>A0ABT1SEN8_9FIRM</name>
<dbReference type="SUPFAM" id="SSF69572">
    <property type="entry name" value="Activating enzymes of the ubiquitin-like proteins"/>
    <property type="match status" value="1"/>
</dbReference>
<accession>A0ABT1SEN8</accession>
<dbReference type="InterPro" id="IPR000594">
    <property type="entry name" value="ThiF_NAD_FAD-bd"/>
</dbReference>
<dbReference type="InterPro" id="IPR032701">
    <property type="entry name" value="Prok-E2_B_dom"/>
</dbReference>
<comment type="caution">
    <text evidence="3">The sequence shown here is derived from an EMBL/GenBank/DDBJ whole genome shotgun (WGS) entry which is preliminary data.</text>
</comment>
<dbReference type="PANTHER" id="PTHR43267">
    <property type="entry name" value="TRNA THREONYLCARBAMOYLADENOSINE DEHYDRATASE"/>
    <property type="match status" value="1"/>
</dbReference>
<dbReference type="EMBL" id="JANGAC010000017">
    <property type="protein sequence ID" value="MCQ4924953.1"/>
    <property type="molecule type" value="Genomic_DNA"/>
</dbReference>
<dbReference type="GO" id="GO:0016779">
    <property type="term" value="F:nucleotidyltransferase activity"/>
    <property type="evidence" value="ECO:0007669"/>
    <property type="project" value="UniProtKB-KW"/>
</dbReference>
<keyword evidence="3" id="KW-0808">Transferase</keyword>
<dbReference type="Proteomes" id="UP001524478">
    <property type="component" value="Unassembled WGS sequence"/>
</dbReference>